<gene>
    <name evidence="1" type="ORF">T4C_10977</name>
</gene>
<evidence type="ECO:0000313" key="1">
    <source>
        <dbReference type="EMBL" id="KRZ00139.1"/>
    </source>
</evidence>
<dbReference type="AlphaFoldDB" id="A0A0V1GP82"/>
<dbReference type="Proteomes" id="UP000054826">
    <property type="component" value="Unassembled WGS sequence"/>
</dbReference>
<protein>
    <submittedName>
        <fullName evidence="1">Uncharacterized protein</fullName>
    </submittedName>
</protein>
<dbReference type="EMBL" id="JYDV01001163">
    <property type="protein sequence ID" value="KRZ00139.1"/>
    <property type="molecule type" value="Genomic_DNA"/>
</dbReference>
<proteinExistence type="predicted"/>
<comment type="caution">
    <text evidence="1">The sequence shown here is derived from an EMBL/GenBank/DDBJ whole genome shotgun (WGS) entry which is preliminary data.</text>
</comment>
<sequence length="37" mass="4461">MLAVLKIIRFLIWVSHICMRKRQAYFMHVLFHSESVG</sequence>
<name>A0A0V1GP82_TRIPS</name>
<reference evidence="1 2" key="1">
    <citation type="submission" date="2015-01" db="EMBL/GenBank/DDBJ databases">
        <title>Evolution of Trichinella species and genotypes.</title>
        <authorList>
            <person name="Korhonen P.K."/>
            <person name="Edoardo P."/>
            <person name="Giuseppe L.R."/>
            <person name="Gasser R.B."/>
        </authorList>
    </citation>
    <scope>NUCLEOTIDE SEQUENCE [LARGE SCALE GENOMIC DNA]</scope>
    <source>
        <strain evidence="1">ISS176</strain>
    </source>
</reference>
<evidence type="ECO:0000313" key="2">
    <source>
        <dbReference type="Proteomes" id="UP000054826"/>
    </source>
</evidence>
<organism evidence="1 2">
    <name type="scientific">Trichinella pseudospiralis</name>
    <name type="common">Parasitic roundworm</name>
    <dbReference type="NCBI Taxonomy" id="6337"/>
    <lineage>
        <taxon>Eukaryota</taxon>
        <taxon>Metazoa</taxon>
        <taxon>Ecdysozoa</taxon>
        <taxon>Nematoda</taxon>
        <taxon>Enoplea</taxon>
        <taxon>Dorylaimia</taxon>
        <taxon>Trichinellida</taxon>
        <taxon>Trichinellidae</taxon>
        <taxon>Trichinella</taxon>
    </lineage>
</organism>
<accession>A0A0V1GP82</accession>